<dbReference type="Proteomes" id="UP001159363">
    <property type="component" value="Chromosome 14"/>
</dbReference>
<gene>
    <name evidence="1" type="ORF">PR048_031566</name>
</gene>
<protein>
    <submittedName>
        <fullName evidence="1">Uncharacterized protein</fullName>
    </submittedName>
</protein>
<comment type="caution">
    <text evidence="1">The sequence shown here is derived from an EMBL/GenBank/DDBJ whole genome shotgun (WGS) entry which is preliminary data.</text>
</comment>
<reference evidence="1 2" key="1">
    <citation type="submission" date="2023-02" db="EMBL/GenBank/DDBJ databases">
        <title>LHISI_Scaffold_Assembly.</title>
        <authorList>
            <person name="Stuart O.P."/>
            <person name="Cleave R."/>
            <person name="Magrath M.J.L."/>
            <person name="Mikheyev A.S."/>
        </authorList>
    </citation>
    <scope>NUCLEOTIDE SEQUENCE [LARGE SCALE GENOMIC DNA]</scope>
    <source>
        <strain evidence="1">Daus_M_001</strain>
        <tissue evidence="1">Leg muscle</tissue>
    </source>
</reference>
<evidence type="ECO:0000313" key="2">
    <source>
        <dbReference type="Proteomes" id="UP001159363"/>
    </source>
</evidence>
<accession>A0ABQ9G8L8</accession>
<organism evidence="1 2">
    <name type="scientific">Dryococelus australis</name>
    <dbReference type="NCBI Taxonomy" id="614101"/>
    <lineage>
        <taxon>Eukaryota</taxon>
        <taxon>Metazoa</taxon>
        <taxon>Ecdysozoa</taxon>
        <taxon>Arthropoda</taxon>
        <taxon>Hexapoda</taxon>
        <taxon>Insecta</taxon>
        <taxon>Pterygota</taxon>
        <taxon>Neoptera</taxon>
        <taxon>Polyneoptera</taxon>
        <taxon>Phasmatodea</taxon>
        <taxon>Verophasmatodea</taxon>
        <taxon>Anareolatae</taxon>
        <taxon>Phasmatidae</taxon>
        <taxon>Eurycanthinae</taxon>
        <taxon>Dryococelus</taxon>
    </lineage>
</organism>
<dbReference type="EMBL" id="JARBHB010000015">
    <property type="protein sequence ID" value="KAJ8867763.1"/>
    <property type="molecule type" value="Genomic_DNA"/>
</dbReference>
<keyword evidence="2" id="KW-1185">Reference proteome</keyword>
<evidence type="ECO:0000313" key="1">
    <source>
        <dbReference type="EMBL" id="KAJ8867763.1"/>
    </source>
</evidence>
<name>A0ABQ9G8L8_9NEOP</name>
<proteinExistence type="predicted"/>
<sequence length="85" mass="10324">MAFLYIEKAYDGVCRSMVWVAMRCTMEFELCERWGRKIWFEQRRRLKQRSALSTLLYIVVVEKFMQRVVGKVENKKQGLWQLQVT</sequence>